<accession>A0A1Y5RUC5</accession>
<reference evidence="6 7" key="1">
    <citation type="submission" date="2017-03" db="EMBL/GenBank/DDBJ databases">
        <authorList>
            <person name="Afonso C.L."/>
            <person name="Miller P.J."/>
            <person name="Scott M.A."/>
            <person name="Spackman E."/>
            <person name="Goraichik I."/>
            <person name="Dimitrov K.M."/>
            <person name="Suarez D.L."/>
            <person name="Swayne D.E."/>
        </authorList>
    </citation>
    <scope>NUCLEOTIDE SEQUENCE [LARGE SCALE GENOMIC DNA]</scope>
    <source>
        <strain evidence="6 7">CECT 8620</strain>
    </source>
</reference>
<dbReference type="PROSITE" id="PS00211">
    <property type="entry name" value="ABC_TRANSPORTER_1"/>
    <property type="match status" value="1"/>
</dbReference>
<dbReference type="Proteomes" id="UP000193862">
    <property type="component" value="Unassembled WGS sequence"/>
</dbReference>
<evidence type="ECO:0000259" key="5">
    <source>
        <dbReference type="PROSITE" id="PS50893"/>
    </source>
</evidence>
<sequence>MTRQGATRALSFDISAARVGGSAVLGAIRFELGQGECVALCGPSGIGKSTILRVIAGLETDFDGRVACAPRIGMVFQEPVLLPWRVARDNLRLLAKIDAPTAQGWLERVGLGACADRFPGQLSLGQQRRLSLARAFAATPDVLLLDEPFVSLDSDMADEMMALFEGLHRARPIATLIVTHVEAEASRLATRILRLAGRPARLV</sequence>
<evidence type="ECO:0000256" key="2">
    <source>
        <dbReference type="ARBA" id="ARBA00022448"/>
    </source>
</evidence>
<dbReference type="GO" id="GO:0016887">
    <property type="term" value="F:ATP hydrolysis activity"/>
    <property type="evidence" value="ECO:0007669"/>
    <property type="project" value="InterPro"/>
</dbReference>
<name>A0A1Y5RUC5_9RHOB</name>
<evidence type="ECO:0000256" key="1">
    <source>
        <dbReference type="ARBA" id="ARBA00005417"/>
    </source>
</evidence>
<keyword evidence="3" id="KW-0547">Nucleotide-binding</keyword>
<dbReference type="Gene3D" id="3.40.50.300">
    <property type="entry name" value="P-loop containing nucleotide triphosphate hydrolases"/>
    <property type="match status" value="1"/>
</dbReference>
<dbReference type="InterPro" id="IPR003439">
    <property type="entry name" value="ABC_transporter-like_ATP-bd"/>
</dbReference>
<keyword evidence="7" id="KW-1185">Reference proteome</keyword>
<evidence type="ECO:0000256" key="4">
    <source>
        <dbReference type="ARBA" id="ARBA00022840"/>
    </source>
</evidence>
<dbReference type="InterPro" id="IPR017871">
    <property type="entry name" value="ABC_transporter-like_CS"/>
</dbReference>
<dbReference type="PANTHER" id="PTHR42788">
    <property type="entry name" value="TAURINE IMPORT ATP-BINDING PROTEIN-RELATED"/>
    <property type="match status" value="1"/>
</dbReference>
<feature type="domain" description="ABC transporter" evidence="5">
    <location>
        <begin position="9"/>
        <end position="203"/>
    </location>
</feature>
<dbReference type="InterPro" id="IPR027417">
    <property type="entry name" value="P-loop_NTPase"/>
</dbReference>
<evidence type="ECO:0000313" key="7">
    <source>
        <dbReference type="Proteomes" id="UP000193862"/>
    </source>
</evidence>
<dbReference type="PROSITE" id="PS50893">
    <property type="entry name" value="ABC_TRANSPORTER_2"/>
    <property type="match status" value="1"/>
</dbReference>
<dbReference type="OrthoDB" id="9802264at2"/>
<dbReference type="InterPro" id="IPR003593">
    <property type="entry name" value="AAA+_ATPase"/>
</dbReference>
<dbReference type="AlphaFoldDB" id="A0A1Y5RUC5"/>
<keyword evidence="4 6" id="KW-0067">ATP-binding</keyword>
<comment type="similarity">
    <text evidence="1">Belongs to the ABC transporter superfamily.</text>
</comment>
<gene>
    <name evidence="6" type="primary">cysA_2</name>
    <name evidence="6" type="ORF">AQS8620_00736</name>
</gene>
<dbReference type="EMBL" id="FWFS01000002">
    <property type="protein sequence ID" value="SLN25390.1"/>
    <property type="molecule type" value="Genomic_DNA"/>
</dbReference>
<dbReference type="Pfam" id="PF00005">
    <property type="entry name" value="ABC_tran"/>
    <property type="match status" value="1"/>
</dbReference>
<protein>
    <submittedName>
        <fullName evidence="6">Sulfate/thiosulfate import ATP-binding protein CysA</fullName>
        <ecNumber evidence="6">3.6.3.25</ecNumber>
    </submittedName>
</protein>
<organism evidence="6 7">
    <name type="scientific">Aquimixticola soesokkakensis</name>
    <dbReference type="NCBI Taxonomy" id="1519096"/>
    <lineage>
        <taxon>Bacteria</taxon>
        <taxon>Pseudomonadati</taxon>
        <taxon>Pseudomonadota</taxon>
        <taxon>Alphaproteobacteria</taxon>
        <taxon>Rhodobacterales</taxon>
        <taxon>Paracoccaceae</taxon>
        <taxon>Aquimixticola</taxon>
    </lineage>
</organism>
<proteinExistence type="inferred from homology"/>
<dbReference type="InterPro" id="IPR050166">
    <property type="entry name" value="ABC_transporter_ATP-bind"/>
</dbReference>
<dbReference type="EC" id="3.6.3.25" evidence="6"/>
<evidence type="ECO:0000256" key="3">
    <source>
        <dbReference type="ARBA" id="ARBA00022741"/>
    </source>
</evidence>
<dbReference type="RefSeq" id="WP_085835491.1">
    <property type="nucleotide sequence ID" value="NZ_FWFS01000002.1"/>
</dbReference>
<dbReference type="GO" id="GO:0005524">
    <property type="term" value="F:ATP binding"/>
    <property type="evidence" value="ECO:0007669"/>
    <property type="project" value="UniProtKB-KW"/>
</dbReference>
<dbReference type="PANTHER" id="PTHR42788:SF19">
    <property type="entry name" value="ALIPHATIC SULFONATES IMPORT ATP-BINDING PROTEIN SSUB 2"/>
    <property type="match status" value="1"/>
</dbReference>
<keyword evidence="2" id="KW-0813">Transport</keyword>
<dbReference type="SMART" id="SM00382">
    <property type="entry name" value="AAA"/>
    <property type="match status" value="1"/>
</dbReference>
<dbReference type="SUPFAM" id="SSF52540">
    <property type="entry name" value="P-loop containing nucleoside triphosphate hydrolases"/>
    <property type="match status" value="1"/>
</dbReference>
<keyword evidence="6" id="KW-0378">Hydrolase</keyword>
<evidence type="ECO:0000313" key="6">
    <source>
        <dbReference type="EMBL" id="SLN25390.1"/>
    </source>
</evidence>